<dbReference type="AlphaFoldDB" id="A0A3B1B7V2"/>
<evidence type="ECO:0008006" key="2">
    <source>
        <dbReference type="Google" id="ProtNLM"/>
    </source>
</evidence>
<name>A0A3B1B7V2_9ZZZZ</name>
<accession>A0A3B1B7V2</accession>
<evidence type="ECO:0000313" key="1">
    <source>
        <dbReference type="EMBL" id="VAX01117.1"/>
    </source>
</evidence>
<organism evidence="1">
    <name type="scientific">hydrothermal vent metagenome</name>
    <dbReference type="NCBI Taxonomy" id="652676"/>
    <lineage>
        <taxon>unclassified sequences</taxon>
        <taxon>metagenomes</taxon>
        <taxon>ecological metagenomes</taxon>
    </lineage>
</organism>
<dbReference type="EMBL" id="UOFR01000082">
    <property type="protein sequence ID" value="VAX01117.1"/>
    <property type="molecule type" value="Genomic_DNA"/>
</dbReference>
<protein>
    <recommendedName>
        <fullName evidence="2">Transporter</fullName>
    </recommendedName>
</protein>
<reference evidence="1" key="1">
    <citation type="submission" date="2018-06" db="EMBL/GenBank/DDBJ databases">
        <authorList>
            <person name="Zhirakovskaya E."/>
        </authorList>
    </citation>
    <scope>NUCLEOTIDE SEQUENCE</scope>
</reference>
<sequence>MNRYSILILFAVFINSSVQAQENSTQGTSTEELAKAAQNPIAAMFSLPLQLNTNFGVGPKDDPQYILNIQPVVPFGISKD</sequence>
<gene>
    <name evidence="1" type="ORF">MNBD_GAMMA21-1857</name>
</gene>
<proteinExistence type="predicted"/>